<dbReference type="PROSITE" id="PS50109">
    <property type="entry name" value="HIS_KIN"/>
    <property type="match status" value="1"/>
</dbReference>
<evidence type="ECO:0000256" key="10">
    <source>
        <dbReference type="ARBA" id="ARBA00023136"/>
    </source>
</evidence>
<evidence type="ECO:0000256" key="5">
    <source>
        <dbReference type="ARBA" id="ARBA00022679"/>
    </source>
</evidence>
<keyword evidence="6 11" id="KW-0812">Transmembrane</keyword>
<comment type="subcellular location">
    <subcellularLocation>
        <location evidence="2">Cell membrane</location>
    </subcellularLocation>
</comment>
<evidence type="ECO:0000313" key="15">
    <source>
        <dbReference type="Proteomes" id="UP000184501"/>
    </source>
</evidence>
<dbReference type="Pfam" id="PF00512">
    <property type="entry name" value="HisKA"/>
    <property type="match status" value="1"/>
</dbReference>
<evidence type="ECO:0000256" key="1">
    <source>
        <dbReference type="ARBA" id="ARBA00000085"/>
    </source>
</evidence>
<dbReference type="InterPro" id="IPR036890">
    <property type="entry name" value="HATPase_C_sf"/>
</dbReference>
<dbReference type="InterPro" id="IPR050428">
    <property type="entry name" value="TCS_sensor_his_kinase"/>
</dbReference>
<evidence type="ECO:0000256" key="2">
    <source>
        <dbReference type="ARBA" id="ARBA00004236"/>
    </source>
</evidence>
<dbReference type="InterPro" id="IPR005467">
    <property type="entry name" value="His_kinase_dom"/>
</dbReference>
<keyword evidence="9" id="KW-0902">Two-component regulatory system</keyword>
<accession>A0A1M5IYA8</accession>
<evidence type="ECO:0000256" key="6">
    <source>
        <dbReference type="ARBA" id="ARBA00022692"/>
    </source>
</evidence>
<organism evidence="14 15">
    <name type="scientific">Streptoalloteichus hindustanus</name>
    <dbReference type="NCBI Taxonomy" id="2017"/>
    <lineage>
        <taxon>Bacteria</taxon>
        <taxon>Bacillati</taxon>
        <taxon>Actinomycetota</taxon>
        <taxon>Actinomycetes</taxon>
        <taxon>Pseudonocardiales</taxon>
        <taxon>Pseudonocardiaceae</taxon>
        <taxon>Streptoalloteichus</taxon>
    </lineage>
</organism>
<evidence type="ECO:0000256" key="3">
    <source>
        <dbReference type="ARBA" id="ARBA00012438"/>
    </source>
</evidence>
<dbReference type="PANTHER" id="PTHR45436:SF5">
    <property type="entry name" value="SENSOR HISTIDINE KINASE TRCS"/>
    <property type="match status" value="1"/>
</dbReference>
<comment type="catalytic activity">
    <reaction evidence="1">
        <text>ATP + protein L-histidine = ADP + protein N-phospho-L-histidine.</text>
        <dbReference type="EC" id="2.7.13.3"/>
    </reaction>
</comment>
<dbReference type="Pfam" id="PF00672">
    <property type="entry name" value="HAMP"/>
    <property type="match status" value="1"/>
</dbReference>
<keyword evidence="4" id="KW-0597">Phosphoprotein</keyword>
<evidence type="ECO:0000256" key="8">
    <source>
        <dbReference type="ARBA" id="ARBA00022989"/>
    </source>
</evidence>
<dbReference type="SMART" id="SM00388">
    <property type="entry name" value="HisKA"/>
    <property type="match status" value="1"/>
</dbReference>
<dbReference type="SMART" id="SM00387">
    <property type="entry name" value="HATPase_c"/>
    <property type="match status" value="1"/>
</dbReference>
<dbReference type="PRINTS" id="PR00344">
    <property type="entry name" value="BCTRLSENSOR"/>
</dbReference>
<evidence type="ECO:0000256" key="4">
    <source>
        <dbReference type="ARBA" id="ARBA00022553"/>
    </source>
</evidence>
<dbReference type="PROSITE" id="PS50885">
    <property type="entry name" value="HAMP"/>
    <property type="match status" value="1"/>
</dbReference>
<dbReference type="GO" id="GO:0005886">
    <property type="term" value="C:plasma membrane"/>
    <property type="evidence" value="ECO:0007669"/>
    <property type="project" value="UniProtKB-SubCell"/>
</dbReference>
<dbReference type="InterPro" id="IPR004358">
    <property type="entry name" value="Sig_transdc_His_kin-like_C"/>
</dbReference>
<dbReference type="Proteomes" id="UP000184501">
    <property type="component" value="Unassembled WGS sequence"/>
</dbReference>
<feature type="transmembrane region" description="Helical" evidence="11">
    <location>
        <begin position="159"/>
        <end position="179"/>
    </location>
</feature>
<dbReference type="EC" id="2.7.13.3" evidence="3"/>
<dbReference type="InterPro" id="IPR003661">
    <property type="entry name" value="HisK_dim/P_dom"/>
</dbReference>
<keyword evidence="15" id="KW-1185">Reference proteome</keyword>
<dbReference type="EMBL" id="FQVN01000008">
    <property type="protein sequence ID" value="SHG33286.1"/>
    <property type="molecule type" value="Genomic_DNA"/>
</dbReference>
<feature type="transmembrane region" description="Helical" evidence="11">
    <location>
        <begin position="21"/>
        <end position="41"/>
    </location>
</feature>
<feature type="domain" description="HAMP" evidence="13">
    <location>
        <begin position="180"/>
        <end position="230"/>
    </location>
</feature>
<proteinExistence type="predicted"/>
<evidence type="ECO:0000259" key="13">
    <source>
        <dbReference type="PROSITE" id="PS50885"/>
    </source>
</evidence>
<dbReference type="STRING" id="2017.SAMN05444320_10855"/>
<dbReference type="GO" id="GO:0000155">
    <property type="term" value="F:phosphorelay sensor kinase activity"/>
    <property type="evidence" value="ECO:0007669"/>
    <property type="project" value="InterPro"/>
</dbReference>
<dbReference type="FunFam" id="1.10.287.130:FF:000001">
    <property type="entry name" value="Two-component sensor histidine kinase"/>
    <property type="match status" value="1"/>
</dbReference>
<dbReference type="CDD" id="cd06225">
    <property type="entry name" value="HAMP"/>
    <property type="match status" value="1"/>
</dbReference>
<evidence type="ECO:0000256" key="7">
    <source>
        <dbReference type="ARBA" id="ARBA00022777"/>
    </source>
</evidence>
<feature type="domain" description="Histidine kinase" evidence="12">
    <location>
        <begin position="238"/>
        <end position="447"/>
    </location>
</feature>
<keyword evidence="5" id="KW-0808">Transferase</keyword>
<dbReference type="Gene3D" id="1.10.287.130">
    <property type="match status" value="1"/>
</dbReference>
<dbReference type="SUPFAM" id="SSF47384">
    <property type="entry name" value="Homodimeric domain of signal transducing histidine kinase"/>
    <property type="match status" value="1"/>
</dbReference>
<dbReference type="InterPro" id="IPR036097">
    <property type="entry name" value="HisK_dim/P_sf"/>
</dbReference>
<dbReference type="CDD" id="cd00082">
    <property type="entry name" value="HisKA"/>
    <property type="match status" value="1"/>
</dbReference>
<evidence type="ECO:0000256" key="11">
    <source>
        <dbReference type="SAM" id="Phobius"/>
    </source>
</evidence>
<dbReference type="InterPro" id="IPR003594">
    <property type="entry name" value="HATPase_dom"/>
</dbReference>
<dbReference type="AlphaFoldDB" id="A0A1M5IYA8"/>
<dbReference type="OrthoDB" id="3666358at2"/>
<evidence type="ECO:0000313" key="14">
    <source>
        <dbReference type="EMBL" id="SHG33286.1"/>
    </source>
</evidence>
<gene>
    <name evidence="14" type="ORF">SAMN05444320_10855</name>
</gene>
<keyword evidence="10 11" id="KW-0472">Membrane</keyword>
<dbReference type="PANTHER" id="PTHR45436">
    <property type="entry name" value="SENSOR HISTIDINE KINASE YKOH"/>
    <property type="match status" value="1"/>
</dbReference>
<dbReference type="CDD" id="cd00075">
    <property type="entry name" value="HATPase"/>
    <property type="match status" value="1"/>
</dbReference>
<protein>
    <recommendedName>
        <fullName evidence="3">histidine kinase</fullName>
        <ecNumber evidence="3">2.7.13.3</ecNumber>
    </recommendedName>
</protein>
<dbReference type="SUPFAM" id="SSF55874">
    <property type="entry name" value="ATPase domain of HSP90 chaperone/DNA topoisomerase II/histidine kinase"/>
    <property type="match status" value="1"/>
</dbReference>
<reference evidence="14 15" key="1">
    <citation type="submission" date="2016-11" db="EMBL/GenBank/DDBJ databases">
        <authorList>
            <person name="Jaros S."/>
            <person name="Januszkiewicz K."/>
            <person name="Wedrychowicz H."/>
        </authorList>
    </citation>
    <scope>NUCLEOTIDE SEQUENCE [LARGE SCALE GENOMIC DNA]</scope>
    <source>
        <strain evidence="14 15">DSM 44523</strain>
    </source>
</reference>
<dbReference type="Pfam" id="PF02518">
    <property type="entry name" value="HATPase_c"/>
    <property type="match status" value="1"/>
</dbReference>
<name>A0A1M5IYA8_STRHI</name>
<dbReference type="Gene3D" id="3.30.565.10">
    <property type="entry name" value="Histidine kinase-like ATPase, C-terminal domain"/>
    <property type="match status" value="1"/>
</dbReference>
<keyword evidence="7 14" id="KW-0418">Kinase</keyword>
<dbReference type="Gene3D" id="6.10.340.10">
    <property type="match status" value="1"/>
</dbReference>
<dbReference type="RefSeq" id="WP_073486992.1">
    <property type="nucleotide sequence ID" value="NZ_FQVN01000008.1"/>
</dbReference>
<sequence length="448" mass="48635">MRRLVRRVRGWWQRRTVQFRITAVATAVAWFFFVLLARLSMGLVSDFMLRRVDSDLRHVLDPAAVAVAQGDAPVSGRADVLVRVLDTGGQPVDDGPPTSLDDGELRRVKAGEAVLDYERRFPFRWMGTVVTAPDGAQRLVVTGTDVAGLVPVLGRGIGWLWVGVVIGSAVVAVTTWVAVRRSLRPVERMRLAATTLPGGERLPVPESRDELRALAEALNDMLARRDEASARLRRFTGDAAHELRSPVASIRAQAEVAVAHPDPDTAQEVLRDVAEEAERLSHLVDDLLTLARADAGRLPPVTRVDLVAAVAGAVRRAEAAGARWVRVEALVPAAVLAAPTEVAAVVDNLVGNARRYARALIRVSVLPNGREVRLVVDDDGPGVPEEHRARVFDRFYRVQDDRARDTGGAGLGLAMVAEMVRRRGGSVSVGSSPEGGARFEVRWPASPW</sequence>
<evidence type="ECO:0000256" key="9">
    <source>
        <dbReference type="ARBA" id="ARBA00023012"/>
    </source>
</evidence>
<evidence type="ECO:0000259" key="12">
    <source>
        <dbReference type="PROSITE" id="PS50109"/>
    </source>
</evidence>
<keyword evidence="8 11" id="KW-1133">Transmembrane helix</keyword>
<dbReference type="InterPro" id="IPR003660">
    <property type="entry name" value="HAMP_dom"/>
</dbReference>